<keyword evidence="2 4" id="KW-0732">Signal</keyword>
<dbReference type="InterPro" id="IPR028082">
    <property type="entry name" value="Peripla_BP_I"/>
</dbReference>
<dbReference type="InterPro" id="IPR028081">
    <property type="entry name" value="Leu-bd"/>
</dbReference>
<evidence type="ECO:0000313" key="6">
    <source>
        <dbReference type="EMBL" id="MFC3230701.1"/>
    </source>
</evidence>
<evidence type="ECO:0000256" key="2">
    <source>
        <dbReference type="ARBA" id="ARBA00022729"/>
    </source>
</evidence>
<sequence length="395" mass="41474">MVGLQKKVGGFLAAGALALAAVAAPAQADDDPITIGAAIALSGFIQPYDQDPSRAAQIAIDELNAKGGVLGQQLKMITADTKSDIAQGAVAGMEVLDEGADIVIVTGDYDFGGGAARAANARGTIAIAPFAADPKFGVQGIGPYAFTFSTASLTVGTVLAEFAWDQGWKTAYTLTQNTIQYDQSVTASFRKRFGELGGELVGEDSFAIDDASIAAQITRIKSLEKAPDVMLLSTFTPAGPTALRQIRAAGLEMPILSGEDMDGDYWLESVPNLSNYYVAAMASLYGDDPRADVQALLDEFQKRHGGHPSTAHTITGYDAIMGVAKAIEAAGSVDGDAVKAELEKFDNVDMLAGPTSFSPELHINLDRPLVIVKVQDGKPGFLELREPQKVPEVTF</sequence>
<evidence type="ECO:0000256" key="3">
    <source>
        <dbReference type="ARBA" id="ARBA00022970"/>
    </source>
</evidence>
<feature type="signal peptide" evidence="4">
    <location>
        <begin position="1"/>
        <end position="28"/>
    </location>
</feature>
<dbReference type="SUPFAM" id="SSF53822">
    <property type="entry name" value="Periplasmic binding protein-like I"/>
    <property type="match status" value="1"/>
</dbReference>
<keyword evidence="3" id="KW-0029">Amino-acid transport</keyword>
<dbReference type="RefSeq" id="WP_379906122.1">
    <property type="nucleotide sequence ID" value="NZ_JBHRTR010000048.1"/>
</dbReference>
<feature type="domain" description="Leucine-binding protein" evidence="5">
    <location>
        <begin position="32"/>
        <end position="377"/>
    </location>
</feature>
<keyword evidence="3" id="KW-0813">Transport</keyword>
<evidence type="ECO:0000256" key="1">
    <source>
        <dbReference type="ARBA" id="ARBA00010062"/>
    </source>
</evidence>
<gene>
    <name evidence="6" type="ORF">ACFOGJ_25860</name>
</gene>
<keyword evidence="7" id="KW-1185">Reference proteome</keyword>
<comment type="caution">
    <text evidence="6">The sequence shown here is derived from an EMBL/GenBank/DDBJ whole genome shotgun (WGS) entry which is preliminary data.</text>
</comment>
<dbReference type="Proteomes" id="UP001595528">
    <property type="component" value="Unassembled WGS sequence"/>
</dbReference>
<evidence type="ECO:0000259" key="5">
    <source>
        <dbReference type="Pfam" id="PF13458"/>
    </source>
</evidence>
<reference evidence="7" key="1">
    <citation type="journal article" date="2019" name="Int. J. Syst. Evol. Microbiol.">
        <title>The Global Catalogue of Microorganisms (GCM) 10K type strain sequencing project: providing services to taxonomists for standard genome sequencing and annotation.</title>
        <authorList>
            <consortium name="The Broad Institute Genomics Platform"/>
            <consortium name="The Broad Institute Genome Sequencing Center for Infectious Disease"/>
            <person name="Wu L."/>
            <person name="Ma J."/>
        </authorList>
    </citation>
    <scope>NUCLEOTIDE SEQUENCE [LARGE SCALE GENOMIC DNA]</scope>
    <source>
        <strain evidence="7">KCTC 42964</strain>
    </source>
</reference>
<accession>A0ABV7L7Q8</accession>
<proteinExistence type="inferred from homology"/>
<dbReference type="PANTHER" id="PTHR30483:SF6">
    <property type="entry name" value="PERIPLASMIC BINDING PROTEIN OF ABC TRANSPORTER FOR NATURAL AMINO ACIDS"/>
    <property type="match status" value="1"/>
</dbReference>
<feature type="chain" id="PRO_5045297605" evidence="4">
    <location>
        <begin position="29"/>
        <end position="395"/>
    </location>
</feature>
<dbReference type="EMBL" id="JBHRTR010000048">
    <property type="protein sequence ID" value="MFC3230701.1"/>
    <property type="molecule type" value="Genomic_DNA"/>
</dbReference>
<organism evidence="6 7">
    <name type="scientific">Marinibaculum pumilum</name>
    <dbReference type="NCBI Taxonomy" id="1766165"/>
    <lineage>
        <taxon>Bacteria</taxon>
        <taxon>Pseudomonadati</taxon>
        <taxon>Pseudomonadota</taxon>
        <taxon>Alphaproteobacteria</taxon>
        <taxon>Rhodospirillales</taxon>
        <taxon>Rhodospirillaceae</taxon>
        <taxon>Marinibaculum</taxon>
    </lineage>
</organism>
<evidence type="ECO:0000313" key="7">
    <source>
        <dbReference type="Proteomes" id="UP001595528"/>
    </source>
</evidence>
<dbReference type="PANTHER" id="PTHR30483">
    <property type="entry name" value="LEUCINE-SPECIFIC-BINDING PROTEIN"/>
    <property type="match status" value="1"/>
</dbReference>
<name>A0ABV7L7Q8_9PROT</name>
<protein>
    <submittedName>
        <fullName evidence="6">ABC transporter substrate-binding protein</fullName>
    </submittedName>
</protein>
<dbReference type="Pfam" id="PF13458">
    <property type="entry name" value="Peripla_BP_6"/>
    <property type="match status" value="1"/>
</dbReference>
<dbReference type="Gene3D" id="3.40.50.2300">
    <property type="match status" value="2"/>
</dbReference>
<comment type="similarity">
    <text evidence="1">Belongs to the leucine-binding protein family.</text>
</comment>
<dbReference type="InterPro" id="IPR051010">
    <property type="entry name" value="BCAA_transport"/>
</dbReference>
<evidence type="ECO:0000256" key="4">
    <source>
        <dbReference type="SAM" id="SignalP"/>
    </source>
</evidence>